<sequence length="218" mass="24190">MANPRKPVARPKGRAVNTGKALEQEVFDTLNKMVSTGSLPLDPRSCLVRLNPSYYSQIRKEEIIFDVSIEATIPGAESPFLLWIWECKDYSSAVPVRVVEEFSKKLDQIGGHGTKGTIITRGAYQKSAINVAESSRMGLARLLPEGQVDWVIQRSLPGNMRLSVIPETYTALTTTEFVAQNQNFYGFTAAGRTMAGLSLEDFIRLSVEEWQVEGDQST</sequence>
<gene>
    <name evidence="2" type="ORF">HNQ61_001028</name>
</gene>
<proteinExistence type="predicted"/>
<feature type="domain" description="Restriction endonuclease type IV Mrr" evidence="1">
    <location>
        <begin position="83"/>
        <end position="137"/>
    </location>
</feature>
<keyword evidence="3" id="KW-1185">Reference proteome</keyword>
<dbReference type="EMBL" id="JACHIA010000002">
    <property type="protein sequence ID" value="MBB6069413.1"/>
    <property type="molecule type" value="Genomic_DNA"/>
</dbReference>
<dbReference type="RefSeq" id="WP_170037722.1">
    <property type="nucleotide sequence ID" value="NZ_JABDTL010000002.1"/>
</dbReference>
<evidence type="ECO:0000313" key="3">
    <source>
        <dbReference type="Proteomes" id="UP000582837"/>
    </source>
</evidence>
<dbReference type="InterPro" id="IPR007560">
    <property type="entry name" value="Restrct_endonuc_IV_Mrr"/>
</dbReference>
<dbReference type="Pfam" id="PF04471">
    <property type="entry name" value="Mrr_cat"/>
    <property type="match status" value="1"/>
</dbReference>
<dbReference type="Proteomes" id="UP000582837">
    <property type="component" value="Unassembled WGS sequence"/>
</dbReference>
<organism evidence="2 3">
    <name type="scientific">Longimicrobium terrae</name>
    <dbReference type="NCBI Taxonomy" id="1639882"/>
    <lineage>
        <taxon>Bacteria</taxon>
        <taxon>Pseudomonadati</taxon>
        <taxon>Gemmatimonadota</taxon>
        <taxon>Longimicrobiia</taxon>
        <taxon>Longimicrobiales</taxon>
        <taxon>Longimicrobiaceae</taxon>
        <taxon>Longimicrobium</taxon>
    </lineage>
</organism>
<reference evidence="2 3" key="1">
    <citation type="submission" date="2020-08" db="EMBL/GenBank/DDBJ databases">
        <title>Genomic Encyclopedia of Type Strains, Phase IV (KMG-IV): sequencing the most valuable type-strain genomes for metagenomic binning, comparative biology and taxonomic classification.</title>
        <authorList>
            <person name="Goeker M."/>
        </authorList>
    </citation>
    <scope>NUCLEOTIDE SEQUENCE [LARGE SCALE GENOMIC DNA]</scope>
    <source>
        <strain evidence="2 3">DSM 29007</strain>
    </source>
</reference>
<dbReference type="AlphaFoldDB" id="A0A841GVL2"/>
<comment type="caution">
    <text evidence="2">The sequence shown here is derived from an EMBL/GenBank/DDBJ whole genome shotgun (WGS) entry which is preliminary data.</text>
</comment>
<evidence type="ECO:0000259" key="1">
    <source>
        <dbReference type="Pfam" id="PF04471"/>
    </source>
</evidence>
<dbReference type="GO" id="GO:0004519">
    <property type="term" value="F:endonuclease activity"/>
    <property type="evidence" value="ECO:0007669"/>
    <property type="project" value="InterPro"/>
</dbReference>
<accession>A0A841GVL2</accession>
<dbReference type="GO" id="GO:0009307">
    <property type="term" value="P:DNA restriction-modification system"/>
    <property type="evidence" value="ECO:0007669"/>
    <property type="project" value="InterPro"/>
</dbReference>
<protein>
    <recommendedName>
        <fullName evidence="1">Restriction endonuclease type IV Mrr domain-containing protein</fullName>
    </recommendedName>
</protein>
<evidence type="ECO:0000313" key="2">
    <source>
        <dbReference type="EMBL" id="MBB6069413.1"/>
    </source>
</evidence>
<dbReference type="GO" id="GO:0003677">
    <property type="term" value="F:DNA binding"/>
    <property type="evidence" value="ECO:0007669"/>
    <property type="project" value="InterPro"/>
</dbReference>
<name>A0A841GVL2_9BACT</name>